<dbReference type="SUPFAM" id="SSF53474">
    <property type="entry name" value="alpha/beta-Hydrolases"/>
    <property type="match status" value="1"/>
</dbReference>
<dbReference type="GO" id="GO:0004177">
    <property type="term" value="F:aminopeptidase activity"/>
    <property type="evidence" value="ECO:0007669"/>
    <property type="project" value="UniProtKB-EC"/>
</dbReference>
<organism evidence="4 5">
    <name type="scientific">Brachybacterium massiliense</name>
    <dbReference type="NCBI Taxonomy" id="1755098"/>
    <lineage>
        <taxon>Bacteria</taxon>
        <taxon>Bacillati</taxon>
        <taxon>Actinomycetota</taxon>
        <taxon>Actinomycetes</taxon>
        <taxon>Micrococcales</taxon>
        <taxon>Dermabacteraceae</taxon>
        <taxon>Brachybacterium</taxon>
    </lineage>
</organism>
<reference evidence="4" key="2">
    <citation type="submission" date="2021-09" db="EMBL/GenBank/DDBJ databases">
        <authorList>
            <person name="Gilroy R."/>
        </authorList>
    </citation>
    <scope>NUCLEOTIDE SEQUENCE</scope>
    <source>
        <strain evidence="4">ChiGjej5B5-22894</strain>
    </source>
</reference>
<sequence>MTSSTSSTSSMSWTLPGLQLRDLTFDAPLDHADPTAARIEVFARIVTAPGGEDRPYLVYLQGGPGSEAPRPLEESSPGWLARALREHRVVMLDQRGTGRSTPVGPDTALPEGAIPGAATLREATPSQQAQYLTHFRADAIVRDAEILRELLGARTWSLLGQSFGGFTTLRYLSDACGGIQKALFTGGLPAVGPHMDDVYATTWRSMAARSEEYWTRFPADRDRFRRLADAAD</sequence>
<dbReference type="InterPro" id="IPR029058">
    <property type="entry name" value="AB_hydrolase_fold"/>
</dbReference>
<dbReference type="GO" id="GO:0006508">
    <property type="term" value="P:proteolysis"/>
    <property type="evidence" value="ECO:0007669"/>
    <property type="project" value="InterPro"/>
</dbReference>
<evidence type="ECO:0000313" key="4">
    <source>
        <dbReference type="EMBL" id="HJG90110.1"/>
    </source>
</evidence>
<gene>
    <name evidence="4" type="ORF">K8V81_00155</name>
</gene>
<feature type="non-terminal residue" evidence="4">
    <location>
        <position position="232"/>
    </location>
</feature>
<dbReference type="AlphaFoldDB" id="A0A921SVK7"/>
<dbReference type="EMBL" id="DYUE01000006">
    <property type="protein sequence ID" value="HJG90110.1"/>
    <property type="molecule type" value="Genomic_DNA"/>
</dbReference>
<protein>
    <submittedName>
        <fullName evidence="4">Alpha/beta hydrolase</fullName>
    </submittedName>
</protein>
<dbReference type="Pfam" id="PF00561">
    <property type="entry name" value="Abhydrolase_1"/>
    <property type="match status" value="1"/>
</dbReference>
<dbReference type="PANTHER" id="PTHR43248:SF2">
    <property type="entry name" value="PROLYL AMINOPEPTIDASE"/>
    <property type="match status" value="1"/>
</dbReference>
<evidence type="ECO:0000313" key="5">
    <source>
        <dbReference type="Proteomes" id="UP000742460"/>
    </source>
</evidence>
<comment type="similarity">
    <text evidence="1">Belongs to the peptidase S33 family.</text>
</comment>
<accession>A0A921SVK7</accession>
<dbReference type="InterPro" id="IPR000073">
    <property type="entry name" value="AB_hydrolase_1"/>
</dbReference>
<evidence type="ECO:0000259" key="3">
    <source>
        <dbReference type="Pfam" id="PF00561"/>
    </source>
</evidence>
<evidence type="ECO:0000256" key="1">
    <source>
        <dbReference type="ARBA" id="ARBA00010088"/>
    </source>
</evidence>
<dbReference type="Proteomes" id="UP000742460">
    <property type="component" value="Unassembled WGS sequence"/>
</dbReference>
<dbReference type="Gene3D" id="3.40.50.1820">
    <property type="entry name" value="alpha/beta hydrolase"/>
    <property type="match status" value="1"/>
</dbReference>
<keyword evidence="2 4" id="KW-0378">Hydrolase</keyword>
<name>A0A921SVK7_9MICO</name>
<dbReference type="InterPro" id="IPR002410">
    <property type="entry name" value="Peptidase_S33"/>
</dbReference>
<dbReference type="PRINTS" id="PR00793">
    <property type="entry name" value="PROAMNOPTASE"/>
</dbReference>
<reference evidence="4" key="1">
    <citation type="journal article" date="2021" name="PeerJ">
        <title>Extensive microbial diversity within the chicken gut microbiome revealed by metagenomics and culture.</title>
        <authorList>
            <person name="Gilroy R."/>
            <person name="Ravi A."/>
            <person name="Getino M."/>
            <person name="Pursley I."/>
            <person name="Horton D.L."/>
            <person name="Alikhan N.F."/>
            <person name="Baker D."/>
            <person name="Gharbi K."/>
            <person name="Hall N."/>
            <person name="Watson M."/>
            <person name="Adriaenssens E.M."/>
            <person name="Foster-Nyarko E."/>
            <person name="Jarju S."/>
            <person name="Secka A."/>
            <person name="Antonio M."/>
            <person name="Oren A."/>
            <person name="Chaudhuri R.R."/>
            <person name="La Ragione R."/>
            <person name="Hildebrand F."/>
            <person name="Pallen M.J."/>
        </authorList>
    </citation>
    <scope>NUCLEOTIDE SEQUENCE</scope>
    <source>
        <strain evidence="4">ChiGjej5B5-22894</strain>
    </source>
</reference>
<proteinExistence type="inferred from homology"/>
<dbReference type="PANTHER" id="PTHR43248">
    <property type="entry name" value="2-SUCCINYL-6-HYDROXY-2,4-CYCLOHEXADIENE-1-CARBOXYLATE SYNTHASE"/>
    <property type="match status" value="1"/>
</dbReference>
<dbReference type="InterPro" id="IPR051601">
    <property type="entry name" value="Serine_prot/Carboxylest_S33"/>
</dbReference>
<comment type="caution">
    <text evidence="4">The sequence shown here is derived from an EMBL/GenBank/DDBJ whole genome shotgun (WGS) entry which is preliminary data.</text>
</comment>
<evidence type="ECO:0000256" key="2">
    <source>
        <dbReference type="ARBA" id="ARBA00022801"/>
    </source>
</evidence>
<feature type="domain" description="AB hydrolase-1" evidence="3">
    <location>
        <begin position="57"/>
        <end position="226"/>
    </location>
</feature>